<dbReference type="PIRSF" id="PIRSF002419">
    <property type="entry name" value="Tetraspanin"/>
    <property type="match status" value="1"/>
</dbReference>
<dbReference type="SUPFAM" id="SSF48652">
    <property type="entry name" value="Tetraspanin"/>
    <property type="match status" value="1"/>
</dbReference>
<dbReference type="GeneID" id="100179718"/>
<protein>
    <recommendedName>
        <fullName evidence="6">Tetraspanin</fullName>
    </recommendedName>
</protein>
<dbReference type="PRINTS" id="PR00259">
    <property type="entry name" value="TMFOUR"/>
</dbReference>
<keyword evidence="4 6" id="KW-1133">Transmembrane helix</keyword>
<dbReference type="HOGENOM" id="CLU_055524_4_2_1"/>
<evidence type="ECO:0000256" key="2">
    <source>
        <dbReference type="ARBA" id="ARBA00006840"/>
    </source>
</evidence>
<dbReference type="GO" id="GO:0005886">
    <property type="term" value="C:plasma membrane"/>
    <property type="evidence" value="ECO:0000318"/>
    <property type="project" value="GO_Central"/>
</dbReference>
<proteinExistence type="inferred from homology"/>
<dbReference type="InterPro" id="IPR000301">
    <property type="entry name" value="Tetraspanin_animals"/>
</dbReference>
<reference evidence="7" key="3">
    <citation type="submission" date="2025-08" db="UniProtKB">
        <authorList>
            <consortium name="Ensembl"/>
        </authorList>
    </citation>
    <scope>IDENTIFICATION</scope>
</reference>
<dbReference type="Proteomes" id="UP000008144">
    <property type="component" value="Chromosome 4"/>
</dbReference>
<feature type="transmembrane region" description="Helical" evidence="6">
    <location>
        <begin position="45"/>
        <end position="72"/>
    </location>
</feature>
<dbReference type="PANTHER" id="PTHR19282:SF544">
    <property type="entry name" value="TETRASPANIN"/>
    <property type="match status" value="1"/>
</dbReference>
<dbReference type="InParanoid" id="F7B6X2"/>
<evidence type="ECO:0000256" key="4">
    <source>
        <dbReference type="ARBA" id="ARBA00022989"/>
    </source>
</evidence>
<dbReference type="PANTHER" id="PTHR19282">
    <property type="entry name" value="TETRASPANIN"/>
    <property type="match status" value="1"/>
</dbReference>
<reference evidence="7" key="2">
    <citation type="journal article" date="2008" name="Genome Biol.">
        <title>Improved genome assembly and evidence-based global gene model set for the chordate Ciona intestinalis: new insight into intron and operon populations.</title>
        <authorList>
            <person name="Satou Y."/>
            <person name="Mineta K."/>
            <person name="Ogasawara M."/>
            <person name="Sasakura Y."/>
            <person name="Shoguchi E."/>
            <person name="Ueno K."/>
            <person name="Yamada L."/>
            <person name="Matsumoto J."/>
            <person name="Wasserscheid J."/>
            <person name="Dewar K."/>
            <person name="Wiley G.B."/>
            <person name="Macmil S.L."/>
            <person name="Roe B.A."/>
            <person name="Zeller R.W."/>
            <person name="Hastings K.E."/>
            <person name="Lemaire P."/>
            <person name="Lindquist E."/>
            <person name="Endo T."/>
            <person name="Hotta K."/>
            <person name="Inaba K."/>
        </authorList>
    </citation>
    <scope>NUCLEOTIDE SEQUENCE [LARGE SCALE GENOMIC DNA]</scope>
    <source>
        <strain evidence="7">wild type</strain>
    </source>
</reference>
<gene>
    <name evidence="7" type="primary">LOC100179718</name>
</gene>
<sequence>MGKRRLNYLVIIFNFLSFIFGAAVLGLGIWAAVQSGGLNNVVNDVMYAGIYILIACGAVVMLLAFFGCYASVAESQPAIVAYCVILLVSVGLEIASCIILFVFYNASRSGLSDSYMTKYGIDTSITTSWDEAQLKGKCCGKEFSSDWDKSFFYKANGTYPLSCCVRDAESNIVDLEKCNNGEHGFIYTEGCAWILKLYYYAIAGTTIPAIMFQLISVAIIVCLYQYIH</sequence>
<organism evidence="7 8">
    <name type="scientific">Ciona intestinalis</name>
    <name type="common">Transparent sea squirt</name>
    <name type="synonym">Ascidia intestinalis</name>
    <dbReference type="NCBI Taxonomy" id="7719"/>
    <lineage>
        <taxon>Eukaryota</taxon>
        <taxon>Metazoa</taxon>
        <taxon>Chordata</taxon>
        <taxon>Tunicata</taxon>
        <taxon>Ascidiacea</taxon>
        <taxon>Phlebobranchia</taxon>
        <taxon>Cionidae</taxon>
        <taxon>Ciona</taxon>
    </lineage>
</organism>
<dbReference type="Pfam" id="PF00335">
    <property type="entry name" value="Tetraspanin"/>
    <property type="match status" value="1"/>
</dbReference>
<dbReference type="GeneTree" id="ENSGT00940000164476"/>
<keyword evidence="5 6" id="KW-0472">Membrane</keyword>
<evidence type="ECO:0000313" key="8">
    <source>
        <dbReference type="Proteomes" id="UP000008144"/>
    </source>
</evidence>
<reference evidence="8" key="1">
    <citation type="journal article" date="2002" name="Science">
        <title>The draft genome of Ciona intestinalis: insights into chordate and vertebrate origins.</title>
        <authorList>
            <person name="Dehal P."/>
            <person name="Satou Y."/>
            <person name="Campbell R.K."/>
            <person name="Chapman J."/>
            <person name="Degnan B."/>
            <person name="De Tomaso A."/>
            <person name="Davidson B."/>
            <person name="Di Gregorio A."/>
            <person name="Gelpke M."/>
            <person name="Goodstein D.M."/>
            <person name="Harafuji N."/>
            <person name="Hastings K.E."/>
            <person name="Ho I."/>
            <person name="Hotta K."/>
            <person name="Huang W."/>
            <person name="Kawashima T."/>
            <person name="Lemaire P."/>
            <person name="Martinez D."/>
            <person name="Meinertzhagen I.A."/>
            <person name="Necula S."/>
            <person name="Nonaka M."/>
            <person name="Putnam N."/>
            <person name="Rash S."/>
            <person name="Saiga H."/>
            <person name="Satake M."/>
            <person name="Terry A."/>
            <person name="Yamada L."/>
            <person name="Wang H.G."/>
            <person name="Awazu S."/>
            <person name="Azumi K."/>
            <person name="Boore J."/>
            <person name="Branno M."/>
            <person name="Chin-Bow S."/>
            <person name="DeSantis R."/>
            <person name="Doyle S."/>
            <person name="Francino P."/>
            <person name="Keys D.N."/>
            <person name="Haga S."/>
            <person name="Hayashi H."/>
            <person name="Hino K."/>
            <person name="Imai K.S."/>
            <person name="Inaba K."/>
            <person name="Kano S."/>
            <person name="Kobayashi K."/>
            <person name="Kobayashi M."/>
            <person name="Lee B.I."/>
            <person name="Makabe K.W."/>
            <person name="Manohar C."/>
            <person name="Matassi G."/>
            <person name="Medina M."/>
            <person name="Mochizuki Y."/>
            <person name="Mount S."/>
            <person name="Morishita T."/>
            <person name="Miura S."/>
            <person name="Nakayama A."/>
            <person name="Nishizaka S."/>
            <person name="Nomoto H."/>
            <person name="Ohta F."/>
            <person name="Oishi K."/>
            <person name="Rigoutsos I."/>
            <person name="Sano M."/>
            <person name="Sasaki A."/>
            <person name="Sasakura Y."/>
            <person name="Shoguchi E."/>
            <person name="Shin-i T."/>
            <person name="Spagnuolo A."/>
            <person name="Stainier D."/>
            <person name="Suzuki M.M."/>
            <person name="Tassy O."/>
            <person name="Takatori N."/>
            <person name="Tokuoka M."/>
            <person name="Yagi K."/>
            <person name="Yoshizaki F."/>
            <person name="Wada S."/>
            <person name="Zhang C."/>
            <person name="Hyatt P.D."/>
            <person name="Larimer F."/>
            <person name="Detter C."/>
            <person name="Doggett N."/>
            <person name="Glavina T."/>
            <person name="Hawkins T."/>
            <person name="Richardson P."/>
            <person name="Lucas S."/>
            <person name="Kohara Y."/>
            <person name="Levine M."/>
            <person name="Satoh N."/>
            <person name="Rokhsar D.S."/>
        </authorList>
    </citation>
    <scope>NUCLEOTIDE SEQUENCE [LARGE SCALE GENOMIC DNA]</scope>
</reference>
<name>F7B6X2_CIOIN</name>
<dbReference type="InterPro" id="IPR018499">
    <property type="entry name" value="Tetraspanin/Peripherin"/>
</dbReference>
<evidence type="ECO:0000256" key="5">
    <source>
        <dbReference type="ARBA" id="ARBA00023136"/>
    </source>
</evidence>
<keyword evidence="3 6" id="KW-0812">Transmembrane</keyword>
<dbReference type="Ensembl" id="ENSCINT00000010687.3">
    <property type="protein sequence ID" value="ENSCINP00000010687.3"/>
    <property type="gene ID" value="ENSCING00000013628.2"/>
</dbReference>
<feature type="transmembrane region" description="Helical" evidence="6">
    <location>
        <begin position="79"/>
        <end position="104"/>
    </location>
</feature>
<dbReference type="Gene3D" id="1.10.1450.10">
    <property type="entry name" value="Tetraspanin"/>
    <property type="match status" value="1"/>
</dbReference>
<dbReference type="InterPro" id="IPR008952">
    <property type="entry name" value="Tetraspanin_EC2_sf"/>
</dbReference>
<reference evidence="7" key="4">
    <citation type="submission" date="2025-09" db="UniProtKB">
        <authorList>
            <consortium name="Ensembl"/>
        </authorList>
    </citation>
    <scope>IDENTIFICATION</scope>
</reference>
<dbReference type="OMA" id="MFQLISV"/>
<accession>F7B6X2</accession>
<dbReference type="AlphaFoldDB" id="F7B6X2"/>
<evidence type="ECO:0000313" key="7">
    <source>
        <dbReference type="Ensembl" id="ENSCINP00000010687.3"/>
    </source>
</evidence>
<evidence type="ECO:0000256" key="3">
    <source>
        <dbReference type="ARBA" id="ARBA00022692"/>
    </source>
</evidence>
<evidence type="ECO:0000256" key="1">
    <source>
        <dbReference type="ARBA" id="ARBA00004141"/>
    </source>
</evidence>
<dbReference type="KEGG" id="cin:100179718"/>
<comment type="similarity">
    <text evidence="2 6">Belongs to the tetraspanin (TM4SF) family.</text>
</comment>
<evidence type="ECO:0000256" key="6">
    <source>
        <dbReference type="RuleBase" id="RU361218"/>
    </source>
</evidence>
<feature type="transmembrane region" description="Helical" evidence="6">
    <location>
        <begin position="197"/>
        <end position="224"/>
    </location>
</feature>
<comment type="subcellular location">
    <subcellularLocation>
        <location evidence="1 6">Membrane</location>
        <topology evidence="1 6">Multi-pass membrane protein</topology>
    </subcellularLocation>
</comment>
<feature type="transmembrane region" description="Helical" evidence="6">
    <location>
        <begin position="7"/>
        <end position="33"/>
    </location>
</feature>
<keyword evidence="8" id="KW-1185">Reference proteome</keyword>
<dbReference type="EMBL" id="EAAA01001910">
    <property type="status" value="NOT_ANNOTATED_CDS"/>
    <property type="molecule type" value="Genomic_DNA"/>
</dbReference>
<dbReference type="RefSeq" id="XP_002127149.1">
    <property type="nucleotide sequence ID" value="XM_002127113.5"/>
</dbReference>
<dbReference type="OrthoDB" id="438211at2759"/>
<accession>A0A1W2WEF5</accession>
<dbReference type="STRING" id="7719.ENSCINP00000010687"/>